<dbReference type="Proteomes" id="UP000284277">
    <property type="component" value="Unassembled WGS sequence"/>
</dbReference>
<evidence type="ECO:0000313" key="3">
    <source>
        <dbReference type="Proteomes" id="UP000284277"/>
    </source>
</evidence>
<gene>
    <name evidence="2" type="ORF">BET01_00225</name>
</gene>
<feature type="domain" description="PglD N-terminal" evidence="1">
    <location>
        <begin position="6"/>
        <end position="59"/>
    </location>
</feature>
<dbReference type="RefSeq" id="WP_120194758.1">
    <property type="nucleotide sequence ID" value="NZ_MCIA01000001.1"/>
</dbReference>
<comment type="caution">
    <text evidence="2">The sequence shown here is derived from an EMBL/GenBank/DDBJ whole genome shotgun (WGS) entry which is preliminary data.</text>
</comment>
<sequence>MVNKEKVIIFGAGGTGKALYKHICEEGEVEIVAFADSFVKGRLEGLPILSPQEILLQEFDIIYIASVAMQPIVKSLLDLGIKRSKISKFFVETNVLARNNFLKCYAEEIYRKNINGNVAEAGVYRGEFAALMNKFFPDRKLYLFDTFEGFDERDIQYESGYSDNSTKGDYFKETSVELVKSEMINLNNVIIKKGYVPDTLFGVEDKFCFVNLDMDLYKPTLEALRFFYPQMIEGCGILVHDYFDIFSYRNLKQAVIEFVEETGAKTFPIGDEKSILVVK</sequence>
<keyword evidence="3" id="KW-1185">Reference proteome</keyword>
<evidence type="ECO:0000313" key="2">
    <source>
        <dbReference type="EMBL" id="RKD34827.1"/>
    </source>
</evidence>
<dbReference type="Pfam" id="PF17836">
    <property type="entry name" value="PglD_N"/>
    <property type="match status" value="1"/>
</dbReference>
<dbReference type="PANTHER" id="PTHR40036:SF1">
    <property type="entry name" value="MACROCIN O-METHYLTRANSFERASE"/>
    <property type="match status" value="1"/>
</dbReference>
<dbReference type="PANTHER" id="PTHR40036">
    <property type="entry name" value="MACROCIN O-METHYLTRANSFERASE"/>
    <property type="match status" value="1"/>
</dbReference>
<proteinExistence type="predicted"/>
<dbReference type="InterPro" id="IPR008884">
    <property type="entry name" value="TylF_MeTrfase"/>
</dbReference>
<dbReference type="SUPFAM" id="SSF53335">
    <property type="entry name" value="S-adenosyl-L-methionine-dependent methyltransferases"/>
    <property type="match status" value="1"/>
</dbReference>
<evidence type="ECO:0000259" key="1">
    <source>
        <dbReference type="Pfam" id="PF17836"/>
    </source>
</evidence>
<protein>
    <recommendedName>
        <fullName evidence="1">PglD N-terminal domain-containing protein</fullName>
    </recommendedName>
</protein>
<accession>A0A419TBK1</accession>
<dbReference type="InterPro" id="IPR029063">
    <property type="entry name" value="SAM-dependent_MTases_sf"/>
</dbReference>
<dbReference type="Pfam" id="PF05711">
    <property type="entry name" value="TylF"/>
    <property type="match status" value="1"/>
</dbReference>
<dbReference type="Gene3D" id="3.40.50.150">
    <property type="entry name" value="Vaccinia Virus protein VP39"/>
    <property type="match status" value="1"/>
</dbReference>
<dbReference type="OrthoDB" id="149130at2"/>
<organism evidence="2 3">
    <name type="scientific">Lacrimispora algidixylanolytica</name>
    <dbReference type="NCBI Taxonomy" id="94868"/>
    <lineage>
        <taxon>Bacteria</taxon>
        <taxon>Bacillati</taxon>
        <taxon>Bacillota</taxon>
        <taxon>Clostridia</taxon>
        <taxon>Lachnospirales</taxon>
        <taxon>Lachnospiraceae</taxon>
        <taxon>Lacrimispora</taxon>
    </lineage>
</organism>
<reference evidence="2 3" key="1">
    <citation type="submission" date="2016-08" db="EMBL/GenBank/DDBJ databases">
        <title>A new outlook on sporulation: Clostridium algidixylanolyticum.</title>
        <authorList>
            <person name="Poppleton D.I."/>
            <person name="Gribaldo S."/>
        </authorList>
    </citation>
    <scope>NUCLEOTIDE SEQUENCE [LARGE SCALE GENOMIC DNA]</scope>
    <source>
        <strain evidence="2 3">SPL73</strain>
    </source>
</reference>
<dbReference type="Gene3D" id="3.40.50.20">
    <property type="match status" value="1"/>
</dbReference>
<name>A0A419TBK1_9FIRM</name>
<dbReference type="InterPro" id="IPR041561">
    <property type="entry name" value="PglD_N"/>
</dbReference>
<dbReference type="EMBL" id="MCIA01000001">
    <property type="protein sequence ID" value="RKD34827.1"/>
    <property type="molecule type" value="Genomic_DNA"/>
</dbReference>
<dbReference type="AlphaFoldDB" id="A0A419TBK1"/>